<dbReference type="Gene3D" id="3.40.50.1370">
    <property type="entry name" value="Aspartate/ornithine carbamoyltransferase"/>
    <property type="match status" value="2"/>
</dbReference>
<dbReference type="InterPro" id="IPR006132">
    <property type="entry name" value="Asp/Orn_carbamoyltranf_P-bd"/>
</dbReference>
<evidence type="ECO:0000256" key="2">
    <source>
        <dbReference type="RuleBase" id="RU003634"/>
    </source>
</evidence>
<dbReference type="PANTHER" id="PTHR45753">
    <property type="entry name" value="ORNITHINE CARBAMOYLTRANSFERASE, MITOCHONDRIAL"/>
    <property type="match status" value="1"/>
</dbReference>
<feature type="domain" description="Aspartate/ornithine carbamoyltransferase carbamoyl-P binding" evidence="5">
    <location>
        <begin position="38"/>
        <end position="180"/>
    </location>
</feature>
<evidence type="ECO:0008006" key="8">
    <source>
        <dbReference type="Google" id="ProtNLM"/>
    </source>
</evidence>
<dbReference type="PRINTS" id="PR00100">
    <property type="entry name" value="AOTCASE"/>
</dbReference>
<feature type="domain" description="Aspartate/ornithine carbamoyltransferase Asp/Orn-binding" evidence="4">
    <location>
        <begin position="189"/>
        <end position="341"/>
    </location>
</feature>
<evidence type="ECO:0000259" key="4">
    <source>
        <dbReference type="Pfam" id="PF00185"/>
    </source>
</evidence>
<accession>A0ABW2JU91</accession>
<comment type="caution">
    <text evidence="6">The sequence shown here is derived from an EMBL/GenBank/DDBJ whole genome shotgun (WGS) entry which is preliminary data.</text>
</comment>
<dbReference type="Pfam" id="PF02729">
    <property type="entry name" value="OTCace_N"/>
    <property type="match status" value="1"/>
</dbReference>
<evidence type="ECO:0000256" key="3">
    <source>
        <dbReference type="SAM" id="MobiDB-lite"/>
    </source>
</evidence>
<comment type="similarity">
    <text evidence="2">Belongs to the aspartate/ornithine carbamoyltransferase superfamily.</text>
</comment>
<dbReference type="InterPro" id="IPR006131">
    <property type="entry name" value="Asp_carbamoyltransf_Asp/Orn-bd"/>
</dbReference>
<keyword evidence="7" id="KW-1185">Reference proteome</keyword>
<sequence length="347" mass="37154">MGRQDGRGRLVVAAMTTVSTATPTAPASRTAPYGQRPRHATTLSDWSEQDLEALYDRAQWMLTQPRDTVARTAPGMLLGTLFYQNSTRSRISFETAAHRIGGASVGFSDVTTTRAGDFYAESLEDTVRVIGGYTDALVLRHTDDDAARRAAAVSPVPLISAGTGDQEHPTQVMLDLWVIRSALGAGLRGATLGYVGDPTCRVARSLVYALRSFKAAGLVFLTPDGARFPADVVAAMESGGLAWRTVESAGELLSSVDAACIVPFELSDFHQSAVRSHQRRDRLDERFVFSRELLTGVGAGVPVTHTGPRGPELPGDVDELANVHYLDGVAKGVPLRSALLAELLAHR</sequence>
<evidence type="ECO:0000313" key="7">
    <source>
        <dbReference type="Proteomes" id="UP001596523"/>
    </source>
</evidence>
<proteinExistence type="inferred from homology"/>
<evidence type="ECO:0000256" key="1">
    <source>
        <dbReference type="ARBA" id="ARBA00022679"/>
    </source>
</evidence>
<dbReference type="RefSeq" id="WP_381837937.1">
    <property type="nucleotide sequence ID" value="NZ_JBHTCF010000020.1"/>
</dbReference>
<keyword evidence="1 2" id="KW-0808">Transferase</keyword>
<feature type="region of interest" description="Disordered" evidence="3">
    <location>
        <begin position="18"/>
        <end position="38"/>
    </location>
</feature>
<dbReference type="InterPro" id="IPR036901">
    <property type="entry name" value="Asp/Orn_carbamoylTrfase_sf"/>
</dbReference>
<dbReference type="Proteomes" id="UP001596523">
    <property type="component" value="Unassembled WGS sequence"/>
</dbReference>
<dbReference type="PRINTS" id="PR00101">
    <property type="entry name" value="ATCASE"/>
</dbReference>
<organism evidence="6 7">
    <name type="scientific">Streptomyces monticola</name>
    <dbReference type="NCBI Taxonomy" id="2666263"/>
    <lineage>
        <taxon>Bacteria</taxon>
        <taxon>Bacillati</taxon>
        <taxon>Actinomycetota</taxon>
        <taxon>Actinomycetes</taxon>
        <taxon>Kitasatosporales</taxon>
        <taxon>Streptomycetaceae</taxon>
        <taxon>Streptomyces</taxon>
    </lineage>
</organism>
<protein>
    <recommendedName>
        <fullName evidence="8">Aspartate transcarbamylase</fullName>
    </recommendedName>
</protein>
<gene>
    <name evidence="6" type="ORF">ACFQVC_34035</name>
</gene>
<dbReference type="SUPFAM" id="SSF53671">
    <property type="entry name" value="Aspartate/ornithine carbamoyltransferase"/>
    <property type="match status" value="1"/>
</dbReference>
<dbReference type="InterPro" id="IPR006130">
    <property type="entry name" value="Asp/Orn_carbamoylTrfase"/>
</dbReference>
<dbReference type="Pfam" id="PF00185">
    <property type="entry name" value="OTCace"/>
    <property type="match status" value="1"/>
</dbReference>
<reference evidence="7" key="1">
    <citation type="journal article" date="2019" name="Int. J. Syst. Evol. Microbiol.">
        <title>The Global Catalogue of Microorganisms (GCM) 10K type strain sequencing project: providing services to taxonomists for standard genome sequencing and annotation.</title>
        <authorList>
            <consortium name="The Broad Institute Genomics Platform"/>
            <consortium name="The Broad Institute Genome Sequencing Center for Infectious Disease"/>
            <person name="Wu L."/>
            <person name="Ma J."/>
        </authorList>
    </citation>
    <scope>NUCLEOTIDE SEQUENCE [LARGE SCALE GENOMIC DNA]</scope>
    <source>
        <strain evidence="7">SYNS20</strain>
    </source>
</reference>
<dbReference type="EMBL" id="JBHTCF010000020">
    <property type="protein sequence ID" value="MFC7309216.1"/>
    <property type="molecule type" value="Genomic_DNA"/>
</dbReference>
<name>A0ABW2JU91_9ACTN</name>
<feature type="compositionally biased region" description="Low complexity" evidence="3">
    <location>
        <begin position="18"/>
        <end position="32"/>
    </location>
</feature>
<evidence type="ECO:0000259" key="5">
    <source>
        <dbReference type="Pfam" id="PF02729"/>
    </source>
</evidence>
<dbReference type="PANTHER" id="PTHR45753:SF6">
    <property type="entry name" value="ASPARTATE CARBAMOYLTRANSFERASE"/>
    <property type="match status" value="1"/>
</dbReference>
<evidence type="ECO:0000313" key="6">
    <source>
        <dbReference type="EMBL" id="MFC7309216.1"/>
    </source>
</evidence>